<evidence type="ECO:0000259" key="5">
    <source>
        <dbReference type="Pfam" id="PF04500"/>
    </source>
</evidence>
<gene>
    <name evidence="6" type="ORF">PYX00_001507</name>
</gene>
<dbReference type="Gene3D" id="2.20.25.240">
    <property type="match status" value="1"/>
</dbReference>
<dbReference type="InterPro" id="IPR007588">
    <property type="entry name" value="Znf_FLYWCH"/>
</dbReference>
<keyword evidence="3" id="KW-0862">Zinc</keyword>
<dbReference type="GO" id="GO:0008270">
    <property type="term" value="F:zinc ion binding"/>
    <property type="evidence" value="ECO:0007669"/>
    <property type="project" value="UniProtKB-KW"/>
</dbReference>
<reference evidence="6" key="1">
    <citation type="journal article" date="2024" name="Gigascience">
        <title>Chromosome-level genome of the poultry shaft louse Menopon gallinae provides insight into the host-switching and adaptive evolution of parasitic lice.</title>
        <authorList>
            <person name="Xu Y."/>
            <person name="Ma L."/>
            <person name="Liu S."/>
            <person name="Liang Y."/>
            <person name="Liu Q."/>
            <person name="He Z."/>
            <person name="Tian L."/>
            <person name="Duan Y."/>
            <person name="Cai W."/>
            <person name="Li H."/>
            <person name="Song F."/>
        </authorList>
    </citation>
    <scope>NUCLEOTIDE SEQUENCE</scope>
    <source>
        <strain evidence="6">Cailab_2023a</strain>
    </source>
</reference>
<feature type="compositionally biased region" description="Basic and acidic residues" evidence="4">
    <location>
        <begin position="177"/>
        <end position="192"/>
    </location>
</feature>
<feature type="compositionally biased region" description="Basic and acidic residues" evidence="4">
    <location>
        <begin position="160"/>
        <end position="170"/>
    </location>
</feature>
<evidence type="ECO:0000256" key="3">
    <source>
        <dbReference type="ARBA" id="ARBA00022833"/>
    </source>
</evidence>
<evidence type="ECO:0000313" key="6">
    <source>
        <dbReference type="EMBL" id="KAL0280117.1"/>
    </source>
</evidence>
<proteinExistence type="predicted"/>
<feature type="domain" description="FLYWCH-type" evidence="5">
    <location>
        <begin position="1"/>
        <end position="58"/>
    </location>
</feature>
<comment type="caution">
    <text evidence="6">The sequence shown here is derived from an EMBL/GenBank/DDBJ whole genome shotgun (WGS) entry which is preliminary data.</text>
</comment>
<evidence type="ECO:0000256" key="4">
    <source>
        <dbReference type="SAM" id="MobiDB-lite"/>
    </source>
</evidence>
<dbReference type="EMBL" id="JARGDH010000001">
    <property type="protein sequence ID" value="KAL0280117.1"/>
    <property type="molecule type" value="Genomic_DNA"/>
</dbReference>
<keyword evidence="2" id="KW-0863">Zinc-finger</keyword>
<dbReference type="AlphaFoldDB" id="A0AAW2IEC2"/>
<sequence>MIQTKRGKDMLLYDGYTFIQNRMCKDGMRWQCSFPKCKAFCRMSSAGWLTPHKTNHEHPKPSEEEIRKRILTMELKARAQSSGATPGEIIRNALPAEEYQTTDKRACYTRCIQRFRKSLQKKNSKPPDDIWLSSNNPQNNAQKESGSLAEERACSVSKSDGLKEESRWSHQEATSVADHEETQTVLKQKSDLNSKLGPYGI</sequence>
<feature type="region of interest" description="Disordered" evidence="4">
    <location>
        <begin position="118"/>
        <end position="201"/>
    </location>
</feature>
<name>A0AAW2IEC2_9NEOP</name>
<accession>A0AAW2IEC2</accession>
<evidence type="ECO:0000256" key="1">
    <source>
        <dbReference type="ARBA" id="ARBA00022723"/>
    </source>
</evidence>
<evidence type="ECO:0000256" key="2">
    <source>
        <dbReference type="ARBA" id="ARBA00022771"/>
    </source>
</evidence>
<organism evidence="6">
    <name type="scientific">Menopon gallinae</name>
    <name type="common">poultry shaft louse</name>
    <dbReference type="NCBI Taxonomy" id="328185"/>
    <lineage>
        <taxon>Eukaryota</taxon>
        <taxon>Metazoa</taxon>
        <taxon>Ecdysozoa</taxon>
        <taxon>Arthropoda</taxon>
        <taxon>Hexapoda</taxon>
        <taxon>Insecta</taxon>
        <taxon>Pterygota</taxon>
        <taxon>Neoptera</taxon>
        <taxon>Paraneoptera</taxon>
        <taxon>Psocodea</taxon>
        <taxon>Troctomorpha</taxon>
        <taxon>Phthiraptera</taxon>
        <taxon>Amblycera</taxon>
        <taxon>Menoponidae</taxon>
        <taxon>Menopon</taxon>
    </lineage>
</organism>
<feature type="compositionally biased region" description="Polar residues" evidence="4">
    <location>
        <begin position="132"/>
        <end position="145"/>
    </location>
</feature>
<keyword evidence="1" id="KW-0479">Metal-binding</keyword>
<dbReference type="Pfam" id="PF04500">
    <property type="entry name" value="FLYWCH"/>
    <property type="match status" value="1"/>
</dbReference>
<protein>
    <recommendedName>
        <fullName evidence="5">FLYWCH-type domain-containing protein</fullName>
    </recommendedName>
</protein>